<organism evidence="3 4">
    <name type="scientific">Sulfobacillus benefaciens</name>
    <dbReference type="NCBI Taxonomy" id="453960"/>
    <lineage>
        <taxon>Bacteria</taxon>
        <taxon>Bacillati</taxon>
        <taxon>Bacillota</taxon>
        <taxon>Clostridia</taxon>
        <taxon>Eubacteriales</taxon>
        <taxon>Clostridiales Family XVII. Incertae Sedis</taxon>
        <taxon>Sulfobacillus</taxon>
    </lineage>
</organism>
<dbReference type="EMBL" id="PXYT01000005">
    <property type="protein sequence ID" value="PSR31035.1"/>
    <property type="molecule type" value="Genomic_DNA"/>
</dbReference>
<name>A0A2T2X973_9FIRM</name>
<feature type="region of interest" description="Disordered" evidence="1">
    <location>
        <begin position="1"/>
        <end position="21"/>
    </location>
</feature>
<dbReference type="Gene3D" id="3.10.290.30">
    <property type="entry name" value="MM3350-like"/>
    <property type="match status" value="1"/>
</dbReference>
<dbReference type="AlphaFoldDB" id="A0A2T2X973"/>
<dbReference type="SUPFAM" id="SSF159941">
    <property type="entry name" value="MM3350-like"/>
    <property type="match status" value="1"/>
</dbReference>
<sequence>MPKQPKQRKPSSKSAGPEKNPSTVYELEVTLQYIKPRIWRLFTVPSSISLEQLHEALLAVMGWVGGHLWEFDVQGVHYADPVAVGDASVQAADNVHLSDVISRRGSTFEYIYDWGDEWRHKIKVKNIRALQTGESVPALLDGACACPPEDVGGVPGYAMFLEAINDPNHPEHEELLEWVGGDFDPDEFDRKAHQRSLASAAKRGKWAVP</sequence>
<gene>
    <name evidence="3" type="ORF">C7B43_03670</name>
</gene>
<dbReference type="Pfam" id="PF07929">
    <property type="entry name" value="PRiA4_ORF3"/>
    <property type="match status" value="1"/>
</dbReference>
<proteinExistence type="predicted"/>
<protein>
    <submittedName>
        <fullName evidence="3">Plasmid pRiA4b ORF-3 family protein</fullName>
    </submittedName>
</protein>
<accession>A0A2T2X973</accession>
<evidence type="ECO:0000313" key="4">
    <source>
        <dbReference type="Proteomes" id="UP000242699"/>
    </source>
</evidence>
<feature type="domain" description="Plasmid pRiA4b Orf3-like" evidence="2">
    <location>
        <begin position="24"/>
        <end position="191"/>
    </location>
</feature>
<dbReference type="Proteomes" id="UP000242699">
    <property type="component" value="Unassembled WGS sequence"/>
</dbReference>
<evidence type="ECO:0000313" key="3">
    <source>
        <dbReference type="EMBL" id="PSR31035.1"/>
    </source>
</evidence>
<dbReference type="InterPro" id="IPR012912">
    <property type="entry name" value="Plasmid_pRiA4b_Orf3-like"/>
</dbReference>
<comment type="caution">
    <text evidence="3">The sequence shown here is derived from an EMBL/GenBank/DDBJ whole genome shotgun (WGS) entry which is preliminary data.</text>
</comment>
<evidence type="ECO:0000259" key="2">
    <source>
        <dbReference type="Pfam" id="PF07929"/>
    </source>
</evidence>
<dbReference type="PANTHER" id="PTHR41878">
    <property type="entry name" value="LEXA REPRESSOR-RELATED"/>
    <property type="match status" value="1"/>
</dbReference>
<evidence type="ECO:0000256" key="1">
    <source>
        <dbReference type="SAM" id="MobiDB-lite"/>
    </source>
</evidence>
<dbReference type="InterPro" id="IPR024047">
    <property type="entry name" value="MM3350-like_sf"/>
</dbReference>
<feature type="compositionally biased region" description="Basic residues" evidence="1">
    <location>
        <begin position="1"/>
        <end position="11"/>
    </location>
</feature>
<dbReference type="PANTHER" id="PTHR41878:SF1">
    <property type="entry name" value="TNPR PROTEIN"/>
    <property type="match status" value="1"/>
</dbReference>
<reference evidence="3 4" key="1">
    <citation type="journal article" date="2014" name="BMC Genomics">
        <title>Comparison of environmental and isolate Sulfobacillus genomes reveals diverse carbon, sulfur, nitrogen, and hydrogen metabolisms.</title>
        <authorList>
            <person name="Justice N.B."/>
            <person name="Norman A."/>
            <person name="Brown C.T."/>
            <person name="Singh A."/>
            <person name="Thomas B.C."/>
            <person name="Banfield J.F."/>
        </authorList>
    </citation>
    <scope>NUCLEOTIDE SEQUENCE [LARGE SCALE GENOMIC DNA]</scope>
    <source>
        <strain evidence="3">AMDSBA1</strain>
    </source>
</reference>